<accession>S5TZI4</accession>
<dbReference type="KEGG" id="cza:CYCME_2334"/>
<dbReference type="PROSITE" id="PS00455">
    <property type="entry name" value="AMP_BINDING"/>
    <property type="match status" value="1"/>
</dbReference>
<dbReference type="Gene3D" id="3.30.300.30">
    <property type="match status" value="1"/>
</dbReference>
<dbReference type="SUPFAM" id="SSF56801">
    <property type="entry name" value="Acetyl-CoA synthetase-like"/>
    <property type="match status" value="1"/>
</dbReference>
<evidence type="ECO:0000313" key="6">
    <source>
        <dbReference type="Proteomes" id="UP000015380"/>
    </source>
</evidence>
<dbReference type="Pfam" id="PF13193">
    <property type="entry name" value="AMP-binding_C"/>
    <property type="match status" value="1"/>
</dbReference>
<keyword evidence="6" id="KW-1185">Reference proteome</keyword>
<protein>
    <submittedName>
        <fullName evidence="5">Acyl-CoA synthetase (AMP-forming)</fullName>
    </submittedName>
</protein>
<dbReference type="Gene3D" id="3.40.50.12780">
    <property type="entry name" value="N-terminal domain of ligase-like"/>
    <property type="match status" value="1"/>
</dbReference>
<dbReference type="InterPro" id="IPR025110">
    <property type="entry name" value="AMP-bd_C"/>
</dbReference>
<keyword evidence="2" id="KW-0436">Ligase</keyword>
<dbReference type="InterPro" id="IPR000873">
    <property type="entry name" value="AMP-dep_synth/lig_dom"/>
</dbReference>
<feature type="domain" description="AMP-dependent synthetase/ligase" evidence="3">
    <location>
        <begin position="19"/>
        <end position="374"/>
    </location>
</feature>
<dbReference type="InterPro" id="IPR020845">
    <property type="entry name" value="AMP-binding_CS"/>
</dbReference>
<dbReference type="GO" id="GO:0006631">
    <property type="term" value="P:fatty acid metabolic process"/>
    <property type="evidence" value="ECO:0007669"/>
    <property type="project" value="TreeGrafter"/>
</dbReference>
<reference evidence="6" key="2">
    <citation type="journal article" date="2016" name="Environ. Microbiol. Rep.">
        <title>Analysis of defence systems and a conjugative IncP-1 plasmid in the marine polyaromatic hydrocarbons-degrading bacterium Cycloclasticus sp. 78-ME.</title>
        <authorList>
            <person name="Yakimov M.M."/>
            <person name="Crisafi F."/>
            <person name="Messina E."/>
            <person name="Smedile F."/>
            <person name="Lopatina A."/>
            <person name="Denaro R."/>
            <person name="Pieper D.H."/>
            <person name="Golyshin P.N."/>
            <person name="Giuliano L."/>
        </authorList>
    </citation>
    <scope>NUCLEOTIDE SEQUENCE [LARGE SCALE GENOMIC DNA]</scope>
    <source>
        <strain evidence="6">78-ME</strain>
    </source>
</reference>
<dbReference type="GO" id="GO:0031956">
    <property type="term" value="F:medium-chain fatty acid-CoA ligase activity"/>
    <property type="evidence" value="ECO:0007669"/>
    <property type="project" value="TreeGrafter"/>
</dbReference>
<name>S5TZI4_9GAMM</name>
<evidence type="ECO:0000259" key="3">
    <source>
        <dbReference type="Pfam" id="PF00501"/>
    </source>
</evidence>
<dbReference type="Proteomes" id="UP000015380">
    <property type="component" value="Chromosome"/>
</dbReference>
<dbReference type="HOGENOM" id="CLU_000022_59_0_6"/>
<comment type="similarity">
    <text evidence="1">Belongs to the ATP-dependent AMP-binding enzyme family.</text>
</comment>
<evidence type="ECO:0000313" key="5">
    <source>
        <dbReference type="EMBL" id="AGS40645.1"/>
    </source>
</evidence>
<sequence>MLNDNPERRLGGLDFILSRCAETYPNRIALDDRLNKIELTYAQLRERSIRLARALMSLGVKKGDRVGYAFYNEHPSIETLFACATLGAVAVPLNNRLSPVETVRHLDAQQCHVFISREELTSLGDGAKVEHHIVRGKLNNSEALDYEALLTEQSGTPLSPAARWEDPYMIAMTGGTTGGSKGAVWTHGGAIMDILALLAPLGLRRGDNTICFAPLYHAAGLGYGFFPTFWLGGKVIFPDTPSFSPQFLHNVIKSETIHCMFIVPAMINPIYKTWDGEPITSMVSLSVASAPTPKVLRLKLKEMFPETQLMVAYGMTESISGSMQLADDFLVHADGVGEPLLGSRIRIVDDEGRILPHGQVGQIVMRTLAMALYYNNEPESTKNTFMKCQDDPEGLEWIYTGDIGMMDEAGRVTILDRSKDIIITGGENVASVEVENMILHHPNVYECAVIGLPDDQWGELVCGIIVKADQSISDLQMIEEIIALCKEKLGAYKVPKKFTFTDALPRTPFGKVLKRELRNMDVTKAISATDVNQLDSKLIV</sequence>
<evidence type="ECO:0000256" key="2">
    <source>
        <dbReference type="ARBA" id="ARBA00022598"/>
    </source>
</evidence>
<dbReference type="PANTHER" id="PTHR43201:SF5">
    <property type="entry name" value="MEDIUM-CHAIN ACYL-COA LIGASE ACSF2, MITOCHONDRIAL"/>
    <property type="match status" value="1"/>
</dbReference>
<dbReference type="EMBL" id="CP005996">
    <property type="protein sequence ID" value="AGS40645.1"/>
    <property type="molecule type" value="Genomic_DNA"/>
</dbReference>
<organism evidence="5 6">
    <name type="scientific">Cycloclasticus zancles 78-ME</name>
    <dbReference type="NCBI Taxonomy" id="1198232"/>
    <lineage>
        <taxon>Bacteria</taxon>
        <taxon>Pseudomonadati</taxon>
        <taxon>Pseudomonadota</taxon>
        <taxon>Gammaproteobacteria</taxon>
        <taxon>Thiotrichales</taxon>
        <taxon>Piscirickettsiaceae</taxon>
        <taxon>Cycloclasticus</taxon>
    </lineage>
</organism>
<evidence type="ECO:0000256" key="1">
    <source>
        <dbReference type="ARBA" id="ARBA00006432"/>
    </source>
</evidence>
<dbReference type="PATRIC" id="fig|1198232.3.peg.2302"/>
<dbReference type="AlphaFoldDB" id="S5TZI4"/>
<proteinExistence type="inferred from homology"/>
<gene>
    <name evidence="5" type="ORF">CYCME_2334</name>
</gene>
<dbReference type="FunFam" id="3.30.300.30:FF:000008">
    <property type="entry name" value="2,3-dihydroxybenzoate-AMP ligase"/>
    <property type="match status" value="1"/>
</dbReference>
<dbReference type="eggNOG" id="COG0318">
    <property type="taxonomic scope" value="Bacteria"/>
</dbReference>
<reference evidence="5 6" key="1">
    <citation type="submission" date="2013-05" db="EMBL/GenBank/DDBJ databases">
        <title>Between feast and famine: a lifestyle of most important marine PAH-degrading bacterium Cycloclasticus sp. 7ME.</title>
        <authorList>
            <person name="Yakimov M.M."/>
            <person name="Messina E."/>
            <person name="Genovese M."/>
            <person name="Denaro R."/>
            <person name="Crisafi F."/>
            <person name="Russo D."/>
            <person name="Cappello S."/>
            <person name="Santisi S."/>
            <person name="Smedile F."/>
            <person name="Golyshina O.V."/>
            <person name="Tran H."/>
            <person name="Pieper D.H."/>
            <person name="Golyshin P.N."/>
            <person name="Giuliano L."/>
        </authorList>
    </citation>
    <scope>NUCLEOTIDE SEQUENCE [LARGE SCALE GENOMIC DNA]</scope>
    <source>
        <strain evidence="5 6">78-ME</strain>
    </source>
</reference>
<evidence type="ECO:0000259" key="4">
    <source>
        <dbReference type="Pfam" id="PF13193"/>
    </source>
</evidence>
<dbReference type="Pfam" id="PF00501">
    <property type="entry name" value="AMP-binding"/>
    <property type="match status" value="1"/>
</dbReference>
<dbReference type="RefSeq" id="WP_020933106.1">
    <property type="nucleotide sequence ID" value="NC_021917.1"/>
</dbReference>
<dbReference type="InterPro" id="IPR045851">
    <property type="entry name" value="AMP-bd_C_sf"/>
</dbReference>
<dbReference type="PANTHER" id="PTHR43201">
    <property type="entry name" value="ACYL-COA SYNTHETASE"/>
    <property type="match status" value="1"/>
</dbReference>
<feature type="domain" description="AMP-binding enzyme C-terminal" evidence="4">
    <location>
        <begin position="433"/>
        <end position="511"/>
    </location>
</feature>
<dbReference type="InterPro" id="IPR042099">
    <property type="entry name" value="ANL_N_sf"/>
</dbReference>